<evidence type="ECO:0000313" key="3">
    <source>
        <dbReference type="Proteomes" id="UP001597418"/>
    </source>
</evidence>
<accession>A0ABW5UDC4</accession>
<reference evidence="3" key="1">
    <citation type="journal article" date="2019" name="Int. J. Syst. Evol. Microbiol.">
        <title>The Global Catalogue of Microorganisms (GCM) 10K type strain sequencing project: providing services to taxonomists for standard genome sequencing and annotation.</title>
        <authorList>
            <consortium name="The Broad Institute Genomics Platform"/>
            <consortium name="The Broad Institute Genome Sequencing Center for Infectious Disease"/>
            <person name="Wu L."/>
            <person name="Ma J."/>
        </authorList>
    </citation>
    <scope>NUCLEOTIDE SEQUENCE [LARGE SCALE GENOMIC DNA]</scope>
    <source>
        <strain evidence="3">KCTC 42247</strain>
    </source>
</reference>
<sequence>MIRILIFIFSIINASGQSFQAPALLGMGNISAAYYGLHSTVANPAGIARQQDYGISIAYQRHYSLSDFNTFGAYGAIPILKNGSLAAQINQSQSSNFLKETTWGLNYSLLFGGRWSAALGFQQRRAAWQDIAVVATHQITAGVQYEHNNLLIGGYLKEIPIAKSSEAMAPSRPLEVLLGVSYLFSEQVYWATDIWWQQEESPELRTGLEYRFHRFYRLRGGISAQPVQYYLGAGLGRRHLYLDLAASIHRELGASPQLGLSYVF</sequence>
<dbReference type="Proteomes" id="UP001597418">
    <property type="component" value="Unassembled WGS sequence"/>
</dbReference>
<dbReference type="SUPFAM" id="SSF56935">
    <property type="entry name" value="Porins"/>
    <property type="match status" value="1"/>
</dbReference>
<dbReference type="EMBL" id="JBHUMB010000013">
    <property type="protein sequence ID" value="MFD2743878.1"/>
    <property type="molecule type" value="Genomic_DNA"/>
</dbReference>
<name>A0ABW5UDC4_9SPHI</name>
<organism evidence="2 3">
    <name type="scientific">Sphingobacterium populi</name>
    <dbReference type="NCBI Taxonomy" id="1812824"/>
    <lineage>
        <taxon>Bacteria</taxon>
        <taxon>Pseudomonadati</taxon>
        <taxon>Bacteroidota</taxon>
        <taxon>Sphingobacteriia</taxon>
        <taxon>Sphingobacteriales</taxon>
        <taxon>Sphingobacteriaceae</taxon>
        <taxon>Sphingobacterium</taxon>
    </lineage>
</organism>
<dbReference type="RefSeq" id="WP_066756611.1">
    <property type="nucleotide sequence ID" value="NZ_JBHUMB010000013.1"/>
</dbReference>
<comment type="caution">
    <text evidence="2">The sequence shown here is derived from an EMBL/GenBank/DDBJ whole genome shotgun (WGS) entry which is preliminary data.</text>
</comment>
<keyword evidence="1" id="KW-0732">Signal</keyword>
<evidence type="ECO:0000256" key="1">
    <source>
        <dbReference type="SAM" id="SignalP"/>
    </source>
</evidence>
<feature type="chain" id="PRO_5047227466" description="PorV/PorQ family protein" evidence="1">
    <location>
        <begin position="21"/>
        <end position="264"/>
    </location>
</feature>
<protein>
    <recommendedName>
        <fullName evidence="4">PorV/PorQ family protein</fullName>
    </recommendedName>
</protein>
<keyword evidence="3" id="KW-1185">Reference proteome</keyword>
<proteinExistence type="predicted"/>
<evidence type="ECO:0000313" key="2">
    <source>
        <dbReference type="EMBL" id="MFD2743878.1"/>
    </source>
</evidence>
<evidence type="ECO:0008006" key="4">
    <source>
        <dbReference type="Google" id="ProtNLM"/>
    </source>
</evidence>
<feature type="signal peptide" evidence="1">
    <location>
        <begin position="1"/>
        <end position="20"/>
    </location>
</feature>
<gene>
    <name evidence="2" type="ORF">ACFSQ6_10775</name>
</gene>